<protein>
    <submittedName>
        <fullName evidence="2">Uncharacterized protein</fullName>
    </submittedName>
</protein>
<gene>
    <name evidence="2" type="ORF">Sru01_23210</name>
</gene>
<dbReference type="EMBL" id="BOOU01000034">
    <property type="protein sequence ID" value="GII77339.1"/>
    <property type="molecule type" value="Genomic_DNA"/>
</dbReference>
<sequence length="70" mass="7540">MPDNGTERLPDPRVAFAGVRTADTGESDDRPGTVDQAVVVAGEGEYLPPMADRSPDARPLAQRFTEPEED</sequence>
<organism evidence="2 3">
    <name type="scientific">Sphaerisporangium rufum</name>
    <dbReference type="NCBI Taxonomy" id="1381558"/>
    <lineage>
        <taxon>Bacteria</taxon>
        <taxon>Bacillati</taxon>
        <taxon>Actinomycetota</taxon>
        <taxon>Actinomycetes</taxon>
        <taxon>Streptosporangiales</taxon>
        <taxon>Streptosporangiaceae</taxon>
        <taxon>Sphaerisporangium</taxon>
    </lineage>
</organism>
<reference evidence="2" key="1">
    <citation type="submission" date="2021-01" db="EMBL/GenBank/DDBJ databases">
        <title>Whole genome shotgun sequence of Sphaerisporangium rufum NBRC 109079.</title>
        <authorList>
            <person name="Komaki H."/>
            <person name="Tamura T."/>
        </authorList>
    </citation>
    <scope>NUCLEOTIDE SEQUENCE</scope>
    <source>
        <strain evidence="2">NBRC 109079</strain>
    </source>
</reference>
<dbReference type="AlphaFoldDB" id="A0A919UZ22"/>
<proteinExistence type="predicted"/>
<dbReference type="Proteomes" id="UP000655287">
    <property type="component" value="Unassembled WGS sequence"/>
</dbReference>
<dbReference type="RefSeq" id="WP_203984170.1">
    <property type="nucleotide sequence ID" value="NZ_BOOU01000034.1"/>
</dbReference>
<feature type="region of interest" description="Disordered" evidence="1">
    <location>
        <begin position="45"/>
        <end position="70"/>
    </location>
</feature>
<evidence type="ECO:0000313" key="2">
    <source>
        <dbReference type="EMBL" id="GII77339.1"/>
    </source>
</evidence>
<name>A0A919UZ22_9ACTN</name>
<evidence type="ECO:0000313" key="3">
    <source>
        <dbReference type="Proteomes" id="UP000655287"/>
    </source>
</evidence>
<keyword evidence="3" id="KW-1185">Reference proteome</keyword>
<comment type="caution">
    <text evidence="2">The sequence shown here is derived from an EMBL/GenBank/DDBJ whole genome shotgun (WGS) entry which is preliminary data.</text>
</comment>
<accession>A0A919UZ22</accession>
<evidence type="ECO:0000256" key="1">
    <source>
        <dbReference type="SAM" id="MobiDB-lite"/>
    </source>
</evidence>